<dbReference type="GO" id="GO:0008270">
    <property type="term" value="F:zinc ion binding"/>
    <property type="evidence" value="ECO:0007669"/>
    <property type="project" value="InterPro"/>
</dbReference>
<evidence type="ECO:0000259" key="12">
    <source>
        <dbReference type="Pfam" id="PF17432"/>
    </source>
</evidence>
<evidence type="ECO:0000256" key="8">
    <source>
        <dbReference type="ARBA" id="ARBA00023049"/>
    </source>
</evidence>
<dbReference type="InterPro" id="IPR037144">
    <property type="entry name" value="Peptidase_M1_pepN_C_sf"/>
</dbReference>
<feature type="domain" description="Peptidase M1 membrane alanine aminopeptidase" evidence="10">
    <location>
        <begin position="333"/>
        <end position="544"/>
    </location>
</feature>
<dbReference type="InterPro" id="IPR042097">
    <property type="entry name" value="Aminopeptidase_N-like_N_sf"/>
</dbReference>
<dbReference type="GO" id="GO:0004177">
    <property type="term" value="F:aminopeptidase activity"/>
    <property type="evidence" value="ECO:0007669"/>
    <property type="project" value="UniProtKB-KW"/>
</dbReference>
<comment type="similarity">
    <text evidence="2">Belongs to the peptidase M1 family.</text>
</comment>
<dbReference type="RefSeq" id="XP_013252941.1">
    <property type="nucleotide sequence ID" value="XM_013397487.1"/>
</dbReference>
<dbReference type="InterPro" id="IPR012779">
    <property type="entry name" value="Peptidase_M1_pepN"/>
</dbReference>
<gene>
    <name evidence="14" type="ORF">EAH_00003490</name>
</gene>
<dbReference type="PANTHER" id="PTHR46322">
    <property type="entry name" value="PUROMYCIN-SENSITIVE AMINOPEPTIDASE"/>
    <property type="match status" value="1"/>
</dbReference>
<evidence type="ECO:0000259" key="13">
    <source>
        <dbReference type="Pfam" id="PF17900"/>
    </source>
</evidence>
<dbReference type="Gene3D" id="2.60.40.1840">
    <property type="match status" value="1"/>
</dbReference>
<dbReference type="InterPro" id="IPR024601">
    <property type="entry name" value="Peptidase_M1_pepN_C"/>
</dbReference>
<evidence type="ECO:0000256" key="2">
    <source>
        <dbReference type="ARBA" id="ARBA00010136"/>
    </source>
</evidence>
<dbReference type="PRINTS" id="PR00756">
    <property type="entry name" value="ALADIPTASE"/>
</dbReference>
<dbReference type="CDD" id="cd09600">
    <property type="entry name" value="M1_APN"/>
    <property type="match status" value="1"/>
</dbReference>
<feature type="domain" description="Peptidase M1 alanyl aminopeptidase Ig-like fold" evidence="11">
    <location>
        <begin position="549"/>
        <end position="642"/>
    </location>
</feature>
<feature type="domain" description="Peptidase M1 alanyl aminopeptidase C-terminal" evidence="12">
    <location>
        <begin position="646"/>
        <end position="968"/>
    </location>
</feature>
<dbReference type="Gene3D" id="1.10.390.10">
    <property type="entry name" value="Neutral Protease Domain 2"/>
    <property type="match status" value="1"/>
</dbReference>
<evidence type="ECO:0000256" key="1">
    <source>
        <dbReference type="ARBA" id="ARBA00001947"/>
    </source>
</evidence>
<keyword evidence="6" id="KW-0378">Hydrolase</keyword>
<dbReference type="GO" id="GO:0006508">
    <property type="term" value="P:proteolysis"/>
    <property type="evidence" value="ECO:0007669"/>
    <property type="project" value="UniProtKB-KW"/>
</dbReference>
<reference evidence="14" key="1">
    <citation type="submission" date="2013-10" db="EMBL/GenBank/DDBJ databases">
        <title>Genomic analysis of the causative agents of coccidiosis in chickens.</title>
        <authorList>
            <person name="Reid A.J."/>
            <person name="Blake D."/>
            <person name="Billington K."/>
            <person name="Browne H."/>
            <person name="Dunn M."/>
            <person name="Hung S."/>
            <person name="Kawahara F."/>
            <person name="Miranda-Saavedra D."/>
            <person name="Mourier T."/>
            <person name="Nagra H."/>
            <person name="Otto T.D."/>
            <person name="Rawlings N."/>
            <person name="Sanchez A."/>
            <person name="Sanders M."/>
            <person name="Subramaniam C."/>
            <person name="Tay Y."/>
            <person name="Dear P."/>
            <person name="Doerig C."/>
            <person name="Gruber A."/>
            <person name="Parkinson J."/>
            <person name="Shirley M."/>
            <person name="Wan K.L."/>
            <person name="Berriman M."/>
            <person name="Tomley F."/>
            <person name="Pain A."/>
        </authorList>
    </citation>
    <scope>NUCLEOTIDE SEQUENCE</scope>
    <source>
        <strain evidence="14">Houghton</strain>
    </source>
</reference>
<feature type="compositionally biased region" description="Polar residues" evidence="9">
    <location>
        <begin position="80"/>
        <end position="90"/>
    </location>
</feature>
<reference evidence="14" key="2">
    <citation type="submission" date="2013-10" db="EMBL/GenBank/DDBJ databases">
        <authorList>
            <person name="Aslett M."/>
        </authorList>
    </citation>
    <scope>NUCLEOTIDE SEQUENCE</scope>
    <source>
        <strain evidence="14">Houghton</strain>
    </source>
</reference>
<evidence type="ECO:0000256" key="9">
    <source>
        <dbReference type="SAM" id="MobiDB-lite"/>
    </source>
</evidence>
<dbReference type="Pfam" id="PF17900">
    <property type="entry name" value="Peptidase_M1_N"/>
    <property type="match status" value="1"/>
</dbReference>
<dbReference type="InterPro" id="IPR038438">
    <property type="entry name" value="PepN_Ig-like_sf"/>
</dbReference>
<comment type="cofactor">
    <cofactor evidence="1">
        <name>Zn(2+)</name>
        <dbReference type="ChEBI" id="CHEBI:29105"/>
    </cofactor>
</comment>
<evidence type="ECO:0000256" key="3">
    <source>
        <dbReference type="ARBA" id="ARBA00022438"/>
    </source>
</evidence>
<keyword evidence="15" id="KW-1185">Reference proteome</keyword>
<dbReference type="InterPro" id="IPR035414">
    <property type="entry name" value="Peptidase_M1_pepN_Ig-like"/>
</dbReference>
<dbReference type="Pfam" id="PF01433">
    <property type="entry name" value="Peptidase_M1"/>
    <property type="match status" value="1"/>
</dbReference>
<organism evidence="14 15">
    <name type="scientific">Eimeria acervulina</name>
    <name type="common">Coccidian parasite</name>
    <dbReference type="NCBI Taxonomy" id="5801"/>
    <lineage>
        <taxon>Eukaryota</taxon>
        <taxon>Sar</taxon>
        <taxon>Alveolata</taxon>
        <taxon>Apicomplexa</taxon>
        <taxon>Conoidasida</taxon>
        <taxon>Coccidia</taxon>
        <taxon>Eucoccidiorida</taxon>
        <taxon>Eimeriorina</taxon>
        <taxon>Eimeriidae</taxon>
        <taxon>Eimeria</taxon>
    </lineage>
</organism>
<sequence>MGHWLAGAQGLAVGPDASLLLSSLFSSAADSWRQPSNGKKSAVEETVSRWELLLQQLPHLSGASATPANSAGRVELVPSSRPSQDTQPDTAITKPTPKYHRGSYEEPAFDVDAVELMFNLDADETEVSSRLRVRRRAGAPPQDLILDGEDLQLNSVSLDDVPLVEDAESGYSIIEGGKLRIPMSLLPKEPKRFFLGISVTIFPKKNLQLSGLYYSEGVLVTQCEAEGFRRITYGLDRPDALGRYLVHLEADEEKYPVLLSNGNKLAEGPVKGQPGRHFAVYEDPFPKPTYLFAVVAGNFGSVTGEFQTMSGRNVSLQFYSPPADVDYLKHAMASLQLSMKWDEDVFGREYDLGALRVVCVDSFNTGGTENKGLLIFNCHALLADSKFSTDVDYYATVSTVAHHYFHNWTGNRVTIRDWTELWLKEGLTTFRERLFRSTLGSAAAQRIEDMRRLINVQYAEDFGPLSHPIRPDSYISVNSMHTPTVYWKGSEVVRMFLTIIGEEGFRKGMDMYFRRFDGMAADSEDFRKAMEEASGMDLSEMDAWFEQAGTPSVRVVSSGFDGFMRAYTFTLEQSDPSNPGQPTKKPLPIPVSLANETAPEFLCMQVVLMTKARQTFRFTRINEDCQLSLLRGFSAPVRLVYDMTPQQLDFVLNNDTDDINKWKALQTLATQAILERATYAASGVNAAAFPPLGQVFLRGYQMVLMNTNMDYDLKALYLGLPDVGELENHLLSIDPTAVHTALRSVMLDLASAFKTDLKELYQTLMRTGGGTLDPVNIGRRRLQHQALELLCSPRDRDSALLAYSHYVQATCMAEKFYALRCLASTHHSEKDKAFDLFYAEAKGNSQQLDHWFRLQAGADLPDQLERVEVLLEHPDFSFKNPDRLRAVFEALVHRSGHHFHRPDGKGYRLLADAVIKVDKFNHRMAATLASHFMNWQSYTVDRGSLMKEQMQRIVREPSVSSEVLGLVMGILGQ</sequence>
<keyword evidence="5" id="KW-0479">Metal-binding</keyword>
<dbReference type="Pfam" id="PF11940">
    <property type="entry name" value="DUF3458"/>
    <property type="match status" value="1"/>
</dbReference>
<name>U6GAL6_EIMAC</name>
<dbReference type="OMA" id="FPKPTYL"/>
<dbReference type="PANTHER" id="PTHR46322:SF1">
    <property type="entry name" value="PUROMYCIN-SENSITIVE AMINOPEPTIDASE"/>
    <property type="match status" value="1"/>
</dbReference>
<dbReference type="GO" id="GO:0008237">
    <property type="term" value="F:metallopeptidase activity"/>
    <property type="evidence" value="ECO:0007669"/>
    <property type="project" value="UniProtKB-KW"/>
</dbReference>
<evidence type="ECO:0000259" key="10">
    <source>
        <dbReference type="Pfam" id="PF01433"/>
    </source>
</evidence>
<dbReference type="Gene3D" id="1.25.50.10">
    <property type="entry name" value="Peptidase M1, alanyl aminopeptidase, C-terminal domain"/>
    <property type="match status" value="1"/>
</dbReference>
<keyword evidence="7" id="KW-0862">Zinc</keyword>
<dbReference type="InterPro" id="IPR001930">
    <property type="entry name" value="Peptidase_M1"/>
</dbReference>
<dbReference type="Pfam" id="PF17432">
    <property type="entry name" value="DUF3458_C"/>
    <property type="match status" value="1"/>
</dbReference>
<dbReference type="EMBL" id="HG670406">
    <property type="protein sequence ID" value="CDI76542.1"/>
    <property type="molecule type" value="Genomic_DNA"/>
</dbReference>
<protein>
    <recommendedName>
        <fullName evidence="16">Aminopeptidase N</fullName>
    </recommendedName>
</protein>
<evidence type="ECO:0000259" key="11">
    <source>
        <dbReference type="Pfam" id="PF11940"/>
    </source>
</evidence>
<evidence type="ECO:0000256" key="7">
    <source>
        <dbReference type="ARBA" id="ARBA00022833"/>
    </source>
</evidence>
<dbReference type="NCBIfam" id="TIGR02414">
    <property type="entry name" value="pepN_proteo"/>
    <property type="match status" value="1"/>
</dbReference>
<dbReference type="SUPFAM" id="SSF63737">
    <property type="entry name" value="Leukotriene A4 hydrolase N-terminal domain"/>
    <property type="match status" value="1"/>
</dbReference>
<evidence type="ECO:0000313" key="15">
    <source>
        <dbReference type="Proteomes" id="UP000018050"/>
    </source>
</evidence>
<keyword evidence="3" id="KW-0031">Aminopeptidase</keyword>
<dbReference type="Proteomes" id="UP000018050">
    <property type="component" value="Unassembled WGS sequence"/>
</dbReference>
<evidence type="ECO:0000256" key="4">
    <source>
        <dbReference type="ARBA" id="ARBA00022670"/>
    </source>
</evidence>
<dbReference type="Gene3D" id="3.30.2010.30">
    <property type="match status" value="1"/>
</dbReference>
<keyword evidence="8" id="KW-0482">Metalloprotease</keyword>
<dbReference type="Gene3D" id="2.60.40.1730">
    <property type="entry name" value="tricorn interacting facor f3 domain"/>
    <property type="match status" value="1"/>
</dbReference>
<feature type="region of interest" description="Disordered" evidence="9">
    <location>
        <begin position="61"/>
        <end position="103"/>
    </location>
</feature>
<dbReference type="SUPFAM" id="SSF55486">
    <property type="entry name" value="Metalloproteases ('zincins'), catalytic domain"/>
    <property type="match status" value="1"/>
</dbReference>
<dbReference type="MEROPS" id="M01.005"/>
<evidence type="ECO:0000313" key="14">
    <source>
        <dbReference type="EMBL" id="CDI76542.1"/>
    </source>
</evidence>
<proteinExistence type="inferred from homology"/>
<accession>U6GAL6</accession>
<evidence type="ECO:0000256" key="5">
    <source>
        <dbReference type="ARBA" id="ARBA00022723"/>
    </source>
</evidence>
<dbReference type="GeneID" id="25268419"/>
<dbReference type="InterPro" id="IPR045357">
    <property type="entry name" value="Aminopeptidase_N-like_N"/>
</dbReference>
<evidence type="ECO:0008006" key="16">
    <source>
        <dbReference type="Google" id="ProtNLM"/>
    </source>
</evidence>
<feature type="domain" description="Aminopeptidase N-like N-terminal" evidence="13">
    <location>
        <begin position="115"/>
        <end position="291"/>
    </location>
</feature>
<evidence type="ECO:0000256" key="6">
    <source>
        <dbReference type="ARBA" id="ARBA00022801"/>
    </source>
</evidence>
<dbReference type="InterPro" id="IPR014782">
    <property type="entry name" value="Peptidase_M1_dom"/>
</dbReference>
<dbReference type="AlphaFoldDB" id="U6GAL6"/>
<dbReference type="OrthoDB" id="10031169at2759"/>
<keyword evidence="4" id="KW-0645">Protease</keyword>
<dbReference type="FunFam" id="3.30.2010.30:FF:000002">
    <property type="entry name" value="Putative aminopeptidase N"/>
    <property type="match status" value="1"/>
</dbReference>
<dbReference type="InterPro" id="IPR027268">
    <property type="entry name" value="Peptidase_M4/M1_CTD_sf"/>
</dbReference>
<dbReference type="VEuPathDB" id="ToxoDB:EAH_00003490"/>